<keyword evidence="3" id="KW-1185">Reference proteome</keyword>
<dbReference type="AlphaFoldDB" id="A0A815V162"/>
<dbReference type="EMBL" id="CAJOBC010089920">
    <property type="protein sequence ID" value="CAF4385657.1"/>
    <property type="molecule type" value="Genomic_DNA"/>
</dbReference>
<comment type="caution">
    <text evidence="1">The sequence shown here is derived from an EMBL/GenBank/DDBJ whole genome shotgun (WGS) entry which is preliminary data.</text>
</comment>
<protein>
    <submittedName>
        <fullName evidence="1">Uncharacterized protein</fullName>
    </submittedName>
</protein>
<dbReference type="Proteomes" id="UP000663829">
    <property type="component" value="Unassembled WGS sequence"/>
</dbReference>
<name>A0A815V162_9BILA</name>
<proteinExistence type="predicted"/>
<dbReference type="EMBL" id="CAJNOQ010024353">
    <property type="protein sequence ID" value="CAF1526589.1"/>
    <property type="molecule type" value="Genomic_DNA"/>
</dbReference>
<sequence length="135" mass="15257">PNCDIVSTLTVCKYCNCAKCTFANILNNADDRQIDACRHCAVLIIGALHGYSKEQLLDTKFCDEHLLKWFNNQKSHKDAEKIANGDQCHHHHHLQSLQLALETFKNDENDIEQGYIPLTESLGSYEINVGVGVRM</sequence>
<evidence type="ECO:0000313" key="1">
    <source>
        <dbReference type="EMBL" id="CAF1526589.1"/>
    </source>
</evidence>
<organism evidence="1 3">
    <name type="scientific">Didymodactylos carnosus</name>
    <dbReference type="NCBI Taxonomy" id="1234261"/>
    <lineage>
        <taxon>Eukaryota</taxon>
        <taxon>Metazoa</taxon>
        <taxon>Spiralia</taxon>
        <taxon>Gnathifera</taxon>
        <taxon>Rotifera</taxon>
        <taxon>Eurotatoria</taxon>
        <taxon>Bdelloidea</taxon>
        <taxon>Philodinida</taxon>
        <taxon>Philodinidae</taxon>
        <taxon>Didymodactylos</taxon>
    </lineage>
</organism>
<accession>A0A815V162</accession>
<dbReference type="Proteomes" id="UP000681722">
    <property type="component" value="Unassembled WGS sequence"/>
</dbReference>
<feature type="non-terminal residue" evidence="1">
    <location>
        <position position="1"/>
    </location>
</feature>
<evidence type="ECO:0000313" key="3">
    <source>
        <dbReference type="Proteomes" id="UP000663829"/>
    </source>
</evidence>
<reference evidence="1" key="1">
    <citation type="submission" date="2021-02" db="EMBL/GenBank/DDBJ databases">
        <authorList>
            <person name="Nowell W R."/>
        </authorList>
    </citation>
    <scope>NUCLEOTIDE SEQUENCE</scope>
</reference>
<evidence type="ECO:0000313" key="2">
    <source>
        <dbReference type="EMBL" id="CAF4385657.1"/>
    </source>
</evidence>
<gene>
    <name evidence="1" type="ORF">GPM918_LOCUS37814</name>
    <name evidence="2" type="ORF">SRO942_LOCUS38596</name>
</gene>